<evidence type="ECO:0000259" key="19">
    <source>
        <dbReference type="PROSITE" id="PS51984"/>
    </source>
</evidence>
<feature type="region of interest" description="Disordered" evidence="16">
    <location>
        <begin position="462"/>
        <end position="571"/>
    </location>
</feature>
<dbReference type="SUPFAM" id="SSF56112">
    <property type="entry name" value="Protein kinase-like (PK-like)"/>
    <property type="match status" value="1"/>
</dbReference>
<dbReference type="PROSITE" id="PS50078">
    <property type="entry name" value="POLO_BOX"/>
    <property type="match status" value="1"/>
</dbReference>
<keyword evidence="8" id="KW-0418">Kinase</keyword>
<dbReference type="PROSITE" id="PS50011">
    <property type="entry name" value="PROTEIN_KINASE_DOM"/>
    <property type="match status" value="1"/>
</dbReference>
<dbReference type="Pfam" id="PF00069">
    <property type="entry name" value="Pkinase"/>
    <property type="match status" value="1"/>
</dbReference>
<feature type="compositionally biased region" description="Basic and acidic residues" evidence="16">
    <location>
        <begin position="336"/>
        <end position="345"/>
    </location>
</feature>
<keyword evidence="7 15" id="KW-0547">Nucleotide-binding</keyword>
<dbReference type="Pfam" id="PF18409">
    <property type="entry name" value="Plk4_PB2"/>
    <property type="match status" value="1"/>
</dbReference>
<dbReference type="InterPro" id="IPR033696">
    <property type="entry name" value="POLO_box_Plk4_C"/>
</dbReference>
<evidence type="ECO:0000313" key="21">
    <source>
        <dbReference type="EMBL" id="CAH3131358.1"/>
    </source>
</evidence>
<evidence type="ECO:0000256" key="10">
    <source>
        <dbReference type="ARBA" id="ARBA00022843"/>
    </source>
</evidence>
<dbReference type="Proteomes" id="UP001159405">
    <property type="component" value="Unassembled WGS sequence"/>
</dbReference>
<dbReference type="InterPro" id="IPR033698">
    <property type="entry name" value="POLO_box_Plk4_2"/>
</dbReference>
<keyword evidence="9 15" id="KW-0067">ATP-binding</keyword>
<feature type="domain" description="POLO box" evidence="18">
    <location>
        <begin position="906"/>
        <end position="984"/>
    </location>
</feature>
<dbReference type="InterPro" id="IPR008266">
    <property type="entry name" value="Tyr_kinase_AS"/>
</dbReference>
<evidence type="ECO:0000256" key="5">
    <source>
        <dbReference type="ARBA" id="ARBA00022527"/>
    </source>
</evidence>
<dbReference type="InterPro" id="IPR033699">
    <property type="entry name" value="POLO_box_Plk4_1"/>
</dbReference>
<evidence type="ECO:0000256" key="4">
    <source>
        <dbReference type="ARBA" id="ARBA00022490"/>
    </source>
</evidence>
<dbReference type="CDD" id="cd13114">
    <property type="entry name" value="POLO_box_Plk4_1"/>
    <property type="match status" value="1"/>
</dbReference>
<dbReference type="Pfam" id="PF18190">
    <property type="entry name" value="Plk4_PB1"/>
    <property type="match status" value="1"/>
</dbReference>
<dbReference type="PROSITE" id="PS51984">
    <property type="entry name" value="CPB1"/>
    <property type="match status" value="1"/>
</dbReference>
<dbReference type="Gene3D" id="3.30.1120.130">
    <property type="match status" value="1"/>
</dbReference>
<feature type="region of interest" description="Disordered" evidence="16">
    <location>
        <begin position="794"/>
        <end position="820"/>
    </location>
</feature>
<evidence type="ECO:0000256" key="7">
    <source>
        <dbReference type="ARBA" id="ARBA00022741"/>
    </source>
</evidence>
<evidence type="ECO:0000256" key="3">
    <source>
        <dbReference type="ARBA" id="ARBA00020245"/>
    </source>
</evidence>
<gene>
    <name evidence="21" type="ORF">PLOB_00035119</name>
</gene>
<feature type="domain" description="Cryptic POLO box 2 (CPB2)" evidence="20">
    <location>
        <begin position="681"/>
        <end position="794"/>
    </location>
</feature>
<feature type="compositionally biased region" description="Basic and acidic residues" evidence="16">
    <location>
        <begin position="870"/>
        <end position="883"/>
    </location>
</feature>
<dbReference type="PANTHER" id="PTHR24345:SF91">
    <property type="entry name" value="SERINE_THREONINE-PROTEIN KINASE PLK4"/>
    <property type="match status" value="1"/>
</dbReference>
<evidence type="ECO:0000313" key="22">
    <source>
        <dbReference type="Proteomes" id="UP001159405"/>
    </source>
</evidence>
<feature type="region of interest" description="Disordered" evidence="16">
    <location>
        <begin position="852"/>
        <end position="895"/>
    </location>
</feature>
<feature type="region of interest" description="Disordered" evidence="16">
    <location>
        <begin position="276"/>
        <end position="398"/>
    </location>
</feature>
<evidence type="ECO:0000256" key="16">
    <source>
        <dbReference type="SAM" id="MobiDB-lite"/>
    </source>
</evidence>
<keyword evidence="5" id="KW-0723">Serine/threonine-protein kinase</keyword>
<reference evidence="21 22" key="1">
    <citation type="submission" date="2022-05" db="EMBL/GenBank/DDBJ databases">
        <authorList>
            <consortium name="Genoscope - CEA"/>
            <person name="William W."/>
        </authorList>
    </citation>
    <scope>NUCLEOTIDE SEQUENCE [LARGE SCALE GENOMIC DNA]</scope>
</reference>
<keyword evidence="10" id="KW-0832">Ubl conjugation</keyword>
<dbReference type="InterPro" id="IPR000959">
    <property type="entry name" value="POLO_box_dom"/>
</dbReference>
<feature type="compositionally biased region" description="Polar residues" evidence="16">
    <location>
        <begin position="293"/>
        <end position="319"/>
    </location>
</feature>
<keyword evidence="22" id="KW-1185">Reference proteome</keyword>
<dbReference type="PROSITE" id="PS00109">
    <property type="entry name" value="PROTEIN_KINASE_TYR"/>
    <property type="match status" value="1"/>
</dbReference>
<dbReference type="PROSITE" id="PS51985">
    <property type="entry name" value="CPB2"/>
    <property type="match status" value="1"/>
</dbReference>
<feature type="binding site" evidence="15">
    <location>
        <position position="42"/>
    </location>
    <ligand>
        <name>ATP</name>
        <dbReference type="ChEBI" id="CHEBI:30616"/>
    </ligand>
</feature>
<evidence type="ECO:0000259" key="20">
    <source>
        <dbReference type="PROSITE" id="PS51985"/>
    </source>
</evidence>
<feature type="domain" description="Protein kinase" evidence="17">
    <location>
        <begin position="13"/>
        <end position="266"/>
    </location>
</feature>
<proteinExistence type="predicted"/>
<dbReference type="EMBL" id="CALNXK010000049">
    <property type="protein sequence ID" value="CAH3131358.1"/>
    <property type="molecule type" value="Genomic_DNA"/>
</dbReference>
<dbReference type="SUPFAM" id="SSF82615">
    <property type="entry name" value="Polo-box domain"/>
    <property type="match status" value="1"/>
</dbReference>
<evidence type="ECO:0000259" key="17">
    <source>
        <dbReference type="PROSITE" id="PS50011"/>
    </source>
</evidence>
<keyword evidence="6" id="KW-0808">Transferase</keyword>
<evidence type="ECO:0000256" key="8">
    <source>
        <dbReference type="ARBA" id="ARBA00022777"/>
    </source>
</evidence>
<evidence type="ECO:0000256" key="12">
    <source>
        <dbReference type="ARBA" id="ARBA00030332"/>
    </source>
</evidence>
<feature type="compositionally biased region" description="Polar residues" evidence="16">
    <location>
        <begin position="462"/>
        <end position="476"/>
    </location>
</feature>
<dbReference type="Gene3D" id="1.10.510.10">
    <property type="entry name" value="Transferase(Phosphotransferase) domain 1"/>
    <property type="match status" value="1"/>
</dbReference>
<comment type="catalytic activity">
    <reaction evidence="13">
        <text>L-threonyl-[protein] + ATP = O-phospho-L-threonyl-[protein] + ADP + H(+)</text>
        <dbReference type="Rhea" id="RHEA:46608"/>
        <dbReference type="Rhea" id="RHEA-COMP:11060"/>
        <dbReference type="Rhea" id="RHEA-COMP:11605"/>
        <dbReference type="ChEBI" id="CHEBI:15378"/>
        <dbReference type="ChEBI" id="CHEBI:30013"/>
        <dbReference type="ChEBI" id="CHEBI:30616"/>
        <dbReference type="ChEBI" id="CHEBI:61977"/>
        <dbReference type="ChEBI" id="CHEBI:456216"/>
        <dbReference type="EC" id="2.7.11.21"/>
    </reaction>
</comment>
<evidence type="ECO:0000256" key="9">
    <source>
        <dbReference type="ARBA" id="ARBA00022840"/>
    </source>
</evidence>
<dbReference type="InterPro" id="IPR000719">
    <property type="entry name" value="Prot_kinase_dom"/>
</dbReference>
<evidence type="ECO:0000256" key="13">
    <source>
        <dbReference type="ARBA" id="ARBA00047802"/>
    </source>
</evidence>
<dbReference type="InterPro" id="IPR047108">
    <property type="entry name" value="Plk4-like_POLO_box_2_sf"/>
</dbReference>
<dbReference type="PANTHER" id="PTHR24345">
    <property type="entry name" value="SERINE/THREONINE-PROTEIN KINASE PLK"/>
    <property type="match status" value="1"/>
</dbReference>
<organism evidence="21 22">
    <name type="scientific">Porites lobata</name>
    <dbReference type="NCBI Taxonomy" id="104759"/>
    <lineage>
        <taxon>Eukaryota</taxon>
        <taxon>Metazoa</taxon>
        <taxon>Cnidaria</taxon>
        <taxon>Anthozoa</taxon>
        <taxon>Hexacorallia</taxon>
        <taxon>Scleractinia</taxon>
        <taxon>Fungiina</taxon>
        <taxon>Poritidae</taxon>
        <taxon>Porites</taxon>
    </lineage>
</organism>
<protein>
    <recommendedName>
        <fullName evidence="3">Serine/threonine-protein kinase PLK4</fullName>
        <ecNumber evidence="2">2.7.11.21</ecNumber>
    </recommendedName>
    <alternativeName>
        <fullName evidence="12">Polo-like kinase 4</fullName>
    </alternativeName>
</protein>
<comment type="catalytic activity">
    <reaction evidence="14">
        <text>L-seryl-[protein] + ATP = O-phospho-L-seryl-[protein] + ADP + H(+)</text>
        <dbReference type="Rhea" id="RHEA:17989"/>
        <dbReference type="Rhea" id="RHEA-COMP:9863"/>
        <dbReference type="Rhea" id="RHEA-COMP:11604"/>
        <dbReference type="ChEBI" id="CHEBI:15378"/>
        <dbReference type="ChEBI" id="CHEBI:29999"/>
        <dbReference type="ChEBI" id="CHEBI:30616"/>
        <dbReference type="ChEBI" id="CHEBI:83421"/>
        <dbReference type="ChEBI" id="CHEBI:456216"/>
        <dbReference type="EC" id="2.7.11.21"/>
    </reaction>
</comment>
<accession>A0ABN8P2G7</accession>
<dbReference type="CDD" id="cd13116">
    <property type="entry name" value="POLO_box_Plk4_3"/>
    <property type="match status" value="1"/>
</dbReference>
<name>A0ABN8P2G7_9CNID</name>
<dbReference type="Gene3D" id="2.40.50.930">
    <property type="match status" value="1"/>
</dbReference>
<evidence type="ECO:0000256" key="6">
    <source>
        <dbReference type="ARBA" id="ARBA00022679"/>
    </source>
</evidence>
<keyword evidence="4" id="KW-0963">Cytoplasm</keyword>
<feature type="compositionally biased region" description="Polar residues" evidence="16">
    <location>
        <begin position="490"/>
        <end position="501"/>
    </location>
</feature>
<evidence type="ECO:0000256" key="14">
    <source>
        <dbReference type="ARBA" id="ARBA00048347"/>
    </source>
</evidence>
<evidence type="ECO:0000259" key="18">
    <source>
        <dbReference type="PROSITE" id="PS50078"/>
    </source>
</evidence>
<evidence type="ECO:0000256" key="15">
    <source>
        <dbReference type="PROSITE-ProRule" id="PRU10141"/>
    </source>
</evidence>
<evidence type="ECO:0000256" key="1">
    <source>
        <dbReference type="ARBA" id="ARBA00004114"/>
    </source>
</evidence>
<dbReference type="InterPro" id="IPR011009">
    <property type="entry name" value="Kinase-like_dom_sf"/>
</dbReference>
<feature type="domain" description="Cryptic POLO box 1 (CPB1)" evidence="19">
    <location>
        <begin position="565"/>
        <end position="680"/>
    </location>
</feature>
<evidence type="ECO:0000256" key="11">
    <source>
        <dbReference type="ARBA" id="ARBA00023212"/>
    </source>
</evidence>
<dbReference type="InterPro" id="IPR046437">
    <property type="entry name" value="Ser_Thr-PK_POLO_box_1_sf"/>
</dbReference>
<feature type="compositionally biased region" description="Basic and acidic residues" evidence="16">
    <location>
        <begin position="539"/>
        <end position="562"/>
    </location>
</feature>
<comment type="subcellular location">
    <subcellularLocation>
        <location evidence="1">Cytoplasm</location>
        <location evidence="1">Cytoskeleton</location>
        <location evidence="1">Microtubule organizing center</location>
        <location evidence="1">Centrosome</location>
        <location evidence="1">Centriole</location>
    </subcellularLocation>
</comment>
<sequence>MTSRFMGNSIEDFQVLELVGKGGFACVYRARCKATGQEVAIKMIDKKAMKTSGMVARVRNEVEIHCQLKHPAILELYNYFEDSNYVYLILEMCHNSEINRYLKKTGRPVGENEARHIMTQVVKGVLYLHSHGIIHRDLTLGNILLTKEMDAKIGDFGLATRLTMPNEKHYTMCGTPNYISPEIATRGPHGLESDVWSLGCMLYTLLVGKPPFDTEAVKSTLNRVVLADYDLPSNLSSEAQDLIAQLLKKNPGDRITLSGILDHPFMTQERLLKYSSTDRLYPPQRNINERSLDSGNGTMATVSTGLSRPSKSTRNSSDYAKSMGMSGDNDAFTNRSSDRLSDAWPRHGRHPPSPPVRQRASHTESHSTSDQKTGSYTKDQMRGTDVAPPPSLGYKTAESASWLSSITTSTFGNKQPKDKETAPNTGNSLIAKFRNYNASKYSSSCGNTLGDFLKNATNGVNTSSSGFSSTEPNMNRQEQHHRPGDLHNGTGYQQIPSNVSRSDCEETAERSDYRQHRRRGSDSVTKDSGLDFSHIQETGMHEKHSSAEQAKRNSRSKSDSSRSKSLGDIVEPLNSERLRPIRQKTRNAVVSILDDGEVALEFFHRKNGEDKVFEVLRISQNGMKITVYQPNGKAGVPLSSQPPPPSGCDSTCSYLFSNLPSKYWKKYQYATRFVHLVRKKTPKVTMYSKHAKCMLMENFPNADFEVCFYNGAKVHQSQECTRIIEPGGVSYTLESVGGLDGVTQDMKPLLEHAQNCYQQCVHLERVINKEESESSGGQYFPFIVCRKPPVSRNKSLKGNDGLTEAHNPRPPDSMGNITVTATSPSTVAPVSTSLLSFDGTVASVFHNTRPSAACNDHKLGRRSQSCGDESSEKVARSPSEKGRIQQSQLTSKEATKLGSISSSSSHVVKSVFVQGVGWASQLSTGEVWIQYNDGSQMVVQSSVTSIKYTDSGGTVTRFSHSDRLPQPIKDKLSHLPVVIENLVASPKVC</sequence>
<dbReference type="PROSITE" id="PS00107">
    <property type="entry name" value="PROTEIN_KINASE_ATP"/>
    <property type="match status" value="1"/>
</dbReference>
<dbReference type="Gene3D" id="3.30.1120.120">
    <property type="match status" value="1"/>
</dbReference>
<dbReference type="InterPro" id="IPR017441">
    <property type="entry name" value="Protein_kinase_ATP_BS"/>
</dbReference>
<dbReference type="CDD" id="cd13115">
    <property type="entry name" value="POLO_box_Plk4_2"/>
    <property type="match status" value="1"/>
</dbReference>
<feature type="compositionally biased region" description="Basic and acidic residues" evidence="16">
    <location>
        <begin position="502"/>
        <end position="529"/>
    </location>
</feature>
<evidence type="ECO:0000256" key="2">
    <source>
        <dbReference type="ARBA" id="ARBA00012424"/>
    </source>
</evidence>
<comment type="caution">
    <text evidence="21">The sequence shown here is derived from an EMBL/GenBank/DDBJ whole genome shotgun (WGS) entry which is preliminary data.</text>
</comment>
<keyword evidence="11" id="KW-0206">Cytoskeleton</keyword>
<dbReference type="EC" id="2.7.11.21" evidence="2"/>